<name>A0A6A5ZM00_9PLEO</name>
<dbReference type="AlphaFoldDB" id="A0A6A5ZM00"/>
<protein>
    <submittedName>
        <fullName evidence="2">Uncharacterized protein</fullName>
    </submittedName>
</protein>
<evidence type="ECO:0000313" key="3">
    <source>
        <dbReference type="Proteomes" id="UP000799770"/>
    </source>
</evidence>
<proteinExistence type="predicted"/>
<dbReference type="Proteomes" id="UP000799770">
    <property type="component" value="Unassembled WGS sequence"/>
</dbReference>
<keyword evidence="3" id="KW-1185">Reference proteome</keyword>
<evidence type="ECO:0000256" key="1">
    <source>
        <dbReference type="SAM" id="MobiDB-lite"/>
    </source>
</evidence>
<feature type="region of interest" description="Disordered" evidence="1">
    <location>
        <begin position="1"/>
        <end position="27"/>
    </location>
</feature>
<feature type="region of interest" description="Disordered" evidence="1">
    <location>
        <begin position="61"/>
        <end position="104"/>
    </location>
</feature>
<feature type="compositionally biased region" description="Basic and acidic residues" evidence="1">
    <location>
        <begin position="1"/>
        <end position="11"/>
    </location>
</feature>
<evidence type="ECO:0000313" key="2">
    <source>
        <dbReference type="EMBL" id="KAF2119468.1"/>
    </source>
</evidence>
<sequence length="164" mass="17968">MAEERGEERRSSSNLRPSRTTEMMAASAGRGLWAEAVEFALTPTFAREFVPLHYYSVYESSGRGGWPDDLSRANKQPRAPSSSTLLLSADSPAMTSGGLPRTSSIIRHPVARESNGIARHRACASAQEDSRKCRSEVYIGKSKLGGEAPVPQGRLEDIIRCPRY</sequence>
<dbReference type="EMBL" id="ML977315">
    <property type="protein sequence ID" value="KAF2119468.1"/>
    <property type="molecule type" value="Genomic_DNA"/>
</dbReference>
<reference evidence="2" key="1">
    <citation type="journal article" date="2020" name="Stud. Mycol.">
        <title>101 Dothideomycetes genomes: a test case for predicting lifestyles and emergence of pathogens.</title>
        <authorList>
            <person name="Haridas S."/>
            <person name="Albert R."/>
            <person name="Binder M."/>
            <person name="Bloem J."/>
            <person name="Labutti K."/>
            <person name="Salamov A."/>
            <person name="Andreopoulos B."/>
            <person name="Baker S."/>
            <person name="Barry K."/>
            <person name="Bills G."/>
            <person name="Bluhm B."/>
            <person name="Cannon C."/>
            <person name="Castanera R."/>
            <person name="Culley D."/>
            <person name="Daum C."/>
            <person name="Ezra D."/>
            <person name="Gonzalez J."/>
            <person name="Henrissat B."/>
            <person name="Kuo A."/>
            <person name="Liang C."/>
            <person name="Lipzen A."/>
            <person name="Lutzoni F."/>
            <person name="Magnuson J."/>
            <person name="Mondo S."/>
            <person name="Nolan M."/>
            <person name="Ohm R."/>
            <person name="Pangilinan J."/>
            <person name="Park H.-J."/>
            <person name="Ramirez L."/>
            <person name="Alfaro M."/>
            <person name="Sun H."/>
            <person name="Tritt A."/>
            <person name="Yoshinaga Y."/>
            <person name="Zwiers L.-H."/>
            <person name="Turgeon B."/>
            <person name="Goodwin S."/>
            <person name="Spatafora J."/>
            <person name="Crous P."/>
            <person name="Grigoriev I."/>
        </authorList>
    </citation>
    <scope>NUCLEOTIDE SEQUENCE</scope>
    <source>
        <strain evidence="2">CBS 627.86</strain>
    </source>
</reference>
<accession>A0A6A5ZM00</accession>
<gene>
    <name evidence="2" type="ORF">BDV96DRAFT_596186</name>
</gene>
<organism evidence="2 3">
    <name type="scientific">Lophiotrema nucula</name>
    <dbReference type="NCBI Taxonomy" id="690887"/>
    <lineage>
        <taxon>Eukaryota</taxon>
        <taxon>Fungi</taxon>
        <taxon>Dikarya</taxon>
        <taxon>Ascomycota</taxon>
        <taxon>Pezizomycotina</taxon>
        <taxon>Dothideomycetes</taxon>
        <taxon>Pleosporomycetidae</taxon>
        <taxon>Pleosporales</taxon>
        <taxon>Lophiotremataceae</taxon>
        <taxon>Lophiotrema</taxon>
    </lineage>
</organism>